<keyword evidence="2" id="KW-1185">Reference proteome</keyword>
<evidence type="ECO:0000313" key="2">
    <source>
        <dbReference type="Proteomes" id="UP000317494"/>
    </source>
</evidence>
<feature type="non-terminal residue" evidence="1">
    <location>
        <position position="63"/>
    </location>
</feature>
<sequence>MALVAWPAGKRHRPAPLSSVYTNLAREVINNMVLKTTPSMKGVDSVTMVGHPDVEQLLSIAYR</sequence>
<evidence type="ECO:0000313" key="1">
    <source>
        <dbReference type="EMBL" id="TPX41286.1"/>
    </source>
</evidence>
<proteinExistence type="predicted"/>
<organism evidence="1 2">
    <name type="scientific">Synchytrium endobioticum</name>
    <dbReference type="NCBI Taxonomy" id="286115"/>
    <lineage>
        <taxon>Eukaryota</taxon>
        <taxon>Fungi</taxon>
        <taxon>Fungi incertae sedis</taxon>
        <taxon>Chytridiomycota</taxon>
        <taxon>Chytridiomycota incertae sedis</taxon>
        <taxon>Chytridiomycetes</taxon>
        <taxon>Synchytriales</taxon>
        <taxon>Synchytriaceae</taxon>
        <taxon>Synchytrium</taxon>
    </lineage>
</organism>
<dbReference type="Proteomes" id="UP000317494">
    <property type="component" value="Unassembled WGS sequence"/>
</dbReference>
<dbReference type="VEuPathDB" id="FungiDB:SeMB42_g05626"/>
<dbReference type="AlphaFoldDB" id="A0A507CQ66"/>
<accession>A0A507CQ66</accession>
<gene>
    <name evidence="1" type="ORF">SeMB42_g05626</name>
</gene>
<name>A0A507CQ66_9FUNG</name>
<comment type="caution">
    <text evidence="1">The sequence shown here is derived from an EMBL/GenBank/DDBJ whole genome shotgun (WGS) entry which is preliminary data.</text>
</comment>
<protein>
    <submittedName>
        <fullName evidence="1">Uncharacterized protein</fullName>
    </submittedName>
</protein>
<dbReference type="EMBL" id="QEAN01000276">
    <property type="protein sequence ID" value="TPX41286.1"/>
    <property type="molecule type" value="Genomic_DNA"/>
</dbReference>
<reference evidence="1 2" key="1">
    <citation type="journal article" date="2019" name="Sci. Rep.">
        <title>Comparative genomics of chytrid fungi reveal insights into the obligate biotrophic and pathogenic lifestyle of Synchytrium endobioticum.</title>
        <authorList>
            <person name="van de Vossenberg B.T.L.H."/>
            <person name="Warris S."/>
            <person name="Nguyen H.D.T."/>
            <person name="van Gent-Pelzer M.P.E."/>
            <person name="Joly D.L."/>
            <person name="van de Geest H.C."/>
            <person name="Bonants P.J.M."/>
            <person name="Smith D.S."/>
            <person name="Levesque C.A."/>
            <person name="van der Lee T.A.J."/>
        </authorList>
    </citation>
    <scope>NUCLEOTIDE SEQUENCE [LARGE SCALE GENOMIC DNA]</scope>
    <source>
        <strain evidence="1 2">MB42</strain>
    </source>
</reference>